<proteinExistence type="predicted"/>
<reference evidence="1" key="1">
    <citation type="submission" date="2014-09" db="EMBL/GenBank/DDBJ databases">
        <authorList>
            <person name="Magalhaes I.L.F."/>
            <person name="Oliveira U."/>
            <person name="Santos F.R."/>
            <person name="Vidigal T.H.D.A."/>
            <person name="Brescovit A.D."/>
            <person name="Santos A.J."/>
        </authorList>
    </citation>
    <scope>NUCLEOTIDE SEQUENCE</scope>
    <source>
        <tissue evidence="1">Shoot tissue taken approximately 20 cm above the soil surface</tissue>
    </source>
</reference>
<reference evidence="1" key="2">
    <citation type="journal article" date="2015" name="Data Brief">
        <title>Shoot transcriptome of the giant reed, Arundo donax.</title>
        <authorList>
            <person name="Barrero R.A."/>
            <person name="Guerrero F.D."/>
            <person name="Moolhuijzen P."/>
            <person name="Goolsby J.A."/>
            <person name="Tidwell J."/>
            <person name="Bellgard S.E."/>
            <person name="Bellgard M.I."/>
        </authorList>
    </citation>
    <scope>NUCLEOTIDE SEQUENCE</scope>
    <source>
        <tissue evidence="1">Shoot tissue taken approximately 20 cm above the soil surface</tissue>
    </source>
</reference>
<name>A0A0A8YBV6_ARUDO</name>
<dbReference type="AlphaFoldDB" id="A0A0A8YBV6"/>
<sequence>MKSKYHKRNSKEERIGCLSHQCHVSVEMEMKASAVRTEEEDNG</sequence>
<organism evidence="1">
    <name type="scientific">Arundo donax</name>
    <name type="common">Giant reed</name>
    <name type="synonym">Donax arundinaceus</name>
    <dbReference type="NCBI Taxonomy" id="35708"/>
    <lineage>
        <taxon>Eukaryota</taxon>
        <taxon>Viridiplantae</taxon>
        <taxon>Streptophyta</taxon>
        <taxon>Embryophyta</taxon>
        <taxon>Tracheophyta</taxon>
        <taxon>Spermatophyta</taxon>
        <taxon>Magnoliopsida</taxon>
        <taxon>Liliopsida</taxon>
        <taxon>Poales</taxon>
        <taxon>Poaceae</taxon>
        <taxon>PACMAD clade</taxon>
        <taxon>Arundinoideae</taxon>
        <taxon>Arundineae</taxon>
        <taxon>Arundo</taxon>
    </lineage>
</organism>
<protein>
    <submittedName>
        <fullName evidence="1">Uncharacterized protein</fullName>
    </submittedName>
</protein>
<accession>A0A0A8YBV6</accession>
<evidence type="ECO:0000313" key="1">
    <source>
        <dbReference type="EMBL" id="JAD22945.1"/>
    </source>
</evidence>
<dbReference type="EMBL" id="GBRH01274950">
    <property type="protein sequence ID" value="JAD22945.1"/>
    <property type="molecule type" value="Transcribed_RNA"/>
</dbReference>